<dbReference type="PANTHER" id="PTHR39569:SF1">
    <property type="entry name" value="INORGANIC TRIPHOSPHATASE"/>
    <property type="match status" value="1"/>
</dbReference>
<dbReference type="Proteomes" id="UP000519023">
    <property type="component" value="Unassembled WGS sequence"/>
</dbReference>
<dbReference type="CDD" id="cd07756">
    <property type="entry name" value="CYTH-like_Pase_CHAD"/>
    <property type="match status" value="1"/>
</dbReference>
<evidence type="ECO:0000313" key="4">
    <source>
        <dbReference type="Proteomes" id="UP000519023"/>
    </source>
</evidence>
<proteinExistence type="predicted"/>
<reference evidence="3 4" key="1">
    <citation type="submission" date="2020-04" db="EMBL/GenBank/DDBJ databases">
        <title>Sphingobium sp. AR-3-1 isolated from Arctic soil.</title>
        <authorList>
            <person name="Dahal R.H."/>
            <person name="Chaudhary D.K."/>
        </authorList>
    </citation>
    <scope>NUCLEOTIDE SEQUENCE [LARGE SCALE GENOMIC DNA]</scope>
    <source>
        <strain evidence="3 4">AR-3-1</strain>
    </source>
</reference>
<dbReference type="InterPro" id="IPR023577">
    <property type="entry name" value="CYTH_domain"/>
</dbReference>
<dbReference type="Gene3D" id="2.40.320.10">
    <property type="entry name" value="Hypothetical Protein Pfu-838710-001"/>
    <property type="match status" value="1"/>
</dbReference>
<dbReference type="SUPFAM" id="SSF55154">
    <property type="entry name" value="CYTH-like phosphatases"/>
    <property type="match status" value="1"/>
</dbReference>
<dbReference type="InterPro" id="IPR038186">
    <property type="entry name" value="CHAD_dom_sf"/>
</dbReference>
<dbReference type="AlphaFoldDB" id="A0A7X9WX80"/>
<dbReference type="PROSITE" id="PS51707">
    <property type="entry name" value="CYTH"/>
    <property type="match status" value="1"/>
</dbReference>
<evidence type="ECO:0000259" key="1">
    <source>
        <dbReference type="PROSITE" id="PS51707"/>
    </source>
</evidence>
<sequence length="473" mass="52551">MQPEIELKLDLTPEAAEMFAQWPFLPTESQTAALHATYFDTPDHQLGKRGMSLRIRRSGRRRVQTVKADGHEGAGLFARDEWEMPVRGATPVLDDRTPVAALLGEAVGQVDRMFTVDVQRRTWMVTQDGATIELVLDRGAVLAAGREQAICEIELELKAGDPAALFALARRIDADIALRPGVLSKAERGYRLTAALPTAFRAEPVALDPAMTVGQAFLRIAASCLRQYRLNEALLLDHYTPEALHQARVAIRRMRSALKLFSTVLQALDVTRFQNELRWLAATLGEARDLDVLAARIGDGRIEGPRAAAQGRALQWLASARVRMLLLDLVEWLALGAGLGAKADRLAAPFAATRLRKLRKRISKGGKPMARLSDEARHKVRKEAKRLRYGAEFFTGLFDNKKKRRRRRKIFLGRLESMQDVLGTLNDLVTTPVTLARHGLPADIGTGRAEKADLLTAAAQAHDEFVDARRFWT</sequence>
<accession>A0A7X9WX80</accession>
<dbReference type="GO" id="GO:0046872">
    <property type="term" value="F:metal ion binding"/>
    <property type="evidence" value="ECO:0007669"/>
    <property type="project" value="TreeGrafter"/>
</dbReference>
<comment type="caution">
    <text evidence="3">The sequence shown here is derived from an EMBL/GenBank/DDBJ whole genome shotgun (WGS) entry which is preliminary data.</text>
</comment>
<dbReference type="SMART" id="SM01118">
    <property type="entry name" value="CYTH"/>
    <property type="match status" value="1"/>
</dbReference>
<dbReference type="SMART" id="SM00880">
    <property type="entry name" value="CHAD"/>
    <property type="match status" value="1"/>
</dbReference>
<dbReference type="InterPro" id="IPR007899">
    <property type="entry name" value="CHAD_dom"/>
</dbReference>
<organism evidence="3 4">
    <name type="scientific">Sphingobium psychrophilum</name>
    <dbReference type="NCBI Taxonomy" id="2728834"/>
    <lineage>
        <taxon>Bacteria</taxon>
        <taxon>Pseudomonadati</taxon>
        <taxon>Pseudomonadota</taxon>
        <taxon>Alphaproteobacteria</taxon>
        <taxon>Sphingomonadales</taxon>
        <taxon>Sphingomonadaceae</taxon>
        <taxon>Sphingobium</taxon>
    </lineage>
</organism>
<evidence type="ECO:0000259" key="2">
    <source>
        <dbReference type="PROSITE" id="PS51708"/>
    </source>
</evidence>
<dbReference type="EMBL" id="JABBFV010000009">
    <property type="protein sequence ID" value="NML11203.1"/>
    <property type="molecule type" value="Genomic_DNA"/>
</dbReference>
<dbReference type="GO" id="GO:0050355">
    <property type="term" value="F:inorganic triphosphate phosphatase activity"/>
    <property type="evidence" value="ECO:0007669"/>
    <property type="project" value="InterPro"/>
</dbReference>
<dbReference type="InterPro" id="IPR033469">
    <property type="entry name" value="CYTH-like_dom_sf"/>
</dbReference>
<dbReference type="Pfam" id="PF05235">
    <property type="entry name" value="CHAD"/>
    <property type="match status" value="1"/>
</dbReference>
<gene>
    <name evidence="3" type="ORF">HHL08_13790</name>
</gene>
<dbReference type="PROSITE" id="PS51708">
    <property type="entry name" value="CHAD"/>
    <property type="match status" value="1"/>
</dbReference>
<name>A0A7X9WX80_9SPHN</name>
<feature type="domain" description="CHAD" evidence="2">
    <location>
        <begin position="210"/>
        <end position="470"/>
    </location>
</feature>
<dbReference type="PANTHER" id="PTHR39569">
    <property type="entry name" value="INORGANIC TRIPHOSPHATASE"/>
    <property type="match status" value="1"/>
</dbReference>
<evidence type="ECO:0000313" key="3">
    <source>
        <dbReference type="EMBL" id="NML11203.1"/>
    </source>
</evidence>
<keyword evidence="4" id="KW-1185">Reference proteome</keyword>
<protein>
    <submittedName>
        <fullName evidence="3">Inorganic triphosphatase</fullName>
    </submittedName>
</protein>
<dbReference type="Gene3D" id="1.40.20.10">
    <property type="entry name" value="CHAD domain"/>
    <property type="match status" value="1"/>
</dbReference>
<feature type="domain" description="CYTH" evidence="1">
    <location>
        <begin position="2"/>
        <end position="196"/>
    </location>
</feature>
<dbReference type="InterPro" id="IPR039013">
    <property type="entry name" value="YgiF"/>
</dbReference>
<dbReference type="Pfam" id="PF01928">
    <property type="entry name" value="CYTH"/>
    <property type="match status" value="1"/>
</dbReference>